<feature type="transmembrane region" description="Helical" evidence="9">
    <location>
        <begin position="156"/>
        <end position="180"/>
    </location>
</feature>
<evidence type="ECO:0000256" key="8">
    <source>
        <dbReference type="ARBA" id="ARBA00023224"/>
    </source>
</evidence>
<evidence type="ECO:0000256" key="7">
    <source>
        <dbReference type="ARBA" id="ARBA00023170"/>
    </source>
</evidence>
<feature type="transmembrane region" description="Helical" evidence="9">
    <location>
        <begin position="6"/>
        <end position="29"/>
    </location>
</feature>
<evidence type="ECO:0000256" key="5">
    <source>
        <dbReference type="ARBA" id="ARBA00023040"/>
    </source>
</evidence>
<dbReference type="CDD" id="cd00637">
    <property type="entry name" value="7tm_classA_rhodopsin-like"/>
    <property type="match status" value="1"/>
</dbReference>
<evidence type="ECO:0000313" key="11">
    <source>
        <dbReference type="EMBL" id="QBL02582.1"/>
    </source>
</evidence>
<sequence length="306" mass="34929">MVDVGVLSTLIITAFAISVINAACLVVIIVSPALKKPSIIFVGNLLMTHLIQGILVIPSYVAKRWEVGNSSEKSAICDVFRFTYMITNYGSCLNLLLIAVDRVLAVFRPYSYKLIVTKRFGLWAVGALWTYVLVLCSFPFIPKDEPQKCGYNPRRIWSVCMLTINTLLPFLLIALSYIFIFKRIKYMRERAFSNDIQKQSNGDRSQESRESSQEITVARMSLTVIFAYAICWGPSFLYYLIQATCSTCFSPSYYESGTDEILTFIMKYLTFIDGIVAPGIYCFKHCYFQMAFRSLKTRFCQRFSQV</sequence>
<dbReference type="InterPro" id="IPR000276">
    <property type="entry name" value="GPCR_Rhodpsn"/>
</dbReference>
<evidence type="ECO:0000256" key="2">
    <source>
        <dbReference type="ARBA" id="ARBA00022475"/>
    </source>
</evidence>
<reference evidence="11" key="1">
    <citation type="submission" date="2018-09" db="EMBL/GenBank/DDBJ databases">
        <authorList>
            <person name="Nielsen S.K.D."/>
            <person name="Koch T.L."/>
            <person name="Hauser F."/>
            <person name="Garm A."/>
            <person name="Grimmelikhuijzen C.J.P."/>
        </authorList>
    </citation>
    <scope>NUCLEOTIDE SEQUENCE</scope>
</reference>
<keyword evidence="4 9" id="KW-1133">Transmembrane helix</keyword>
<evidence type="ECO:0000256" key="4">
    <source>
        <dbReference type="ARBA" id="ARBA00022989"/>
    </source>
</evidence>
<dbReference type="SUPFAM" id="SSF81321">
    <property type="entry name" value="Family A G protein-coupled receptor-like"/>
    <property type="match status" value="1"/>
</dbReference>
<protein>
    <submittedName>
        <fullName evidence="11">Biogenic amine-like GPCR</fullName>
    </submittedName>
</protein>
<dbReference type="PANTHER" id="PTHR24249:SF372">
    <property type="entry name" value="G-PROTEIN COUPLED RECEPTORS FAMILY 1 PROFILE DOMAIN-CONTAINING PROTEIN"/>
    <property type="match status" value="1"/>
</dbReference>
<dbReference type="PROSITE" id="PS50262">
    <property type="entry name" value="G_PROTEIN_RECEP_F1_2"/>
    <property type="match status" value="1"/>
</dbReference>
<dbReference type="PANTHER" id="PTHR24249">
    <property type="entry name" value="HISTAMINE RECEPTOR-RELATED G-PROTEIN COUPLED RECEPTOR"/>
    <property type="match status" value="1"/>
</dbReference>
<evidence type="ECO:0000256" key="1">
    <source>
        <dbReference type="ARBA" id="ARBA00004651"/>
    </source>
</evidence>
<keyword evidence="3 9" id="KW-0812">Transmembrane</keyword>
<keyword evidence="7" id="KW-0675">Receptor</keyword>
<comment type="subcellular location">
    <subcellularLocation>
        <location evidence="1">Cell membrane</location>
        <topology evidence="1">Multi-pass membrane protein</topology>
    </subcellularLocation>
</comment>
<feature type="domain" description="G-protein coupled receptors family 1 profile" evidence="10">
    <location>
        <begin position="20"/>
        <end position="281"/>
    </location>
</feature>
<feature type="transmembrane region" description="Helical" evidence="9">
    <location>
        <begin position="82"/>
        <end position="100"/>
    </location>
</feature>
<dbReference type="InterPro" id="IPR017452">
    <property type="entry name" value="GPCR_Rhodpsn_7TM"/>
</dbReference>
<evidence type="ECO:0000259" key="10">
    <source>
        <dbReference type="PROSITE" id="PS50262"/>
    </source>
</evidence>
<keyword evidence="2" id="KW-1003">Cell membrane</keyword>
<dbReference type="Gene3D" id="1.20.1070.10">
    <property type="entry name" value="Rhodopsin 7-helix transmembrane proteins"/>
    <property type="match status" value="1"/>
</dbReference>
<dbReference type="GO" id="GO:0005886">
    <property type="term" value="C:plasma membrane"/>
    <property type="evidence" value="ECO:0007669"/>
    <property type="project" value="UniProtKB-SubCell"/>
</dbReference>
<keyword evidence="5" id="KW-0297">G-protein coupled receptor</keyword>
<reference evidence="11" key="2">
    <citation type="journal article" date="2019" name="BMC Genomics">
        <title>De novo transcriptome assembly of the cubomedusa Tripedalia cystophora, including the analysis of a set of genes involved in peptidergic neurotransmission.</title>
        <authorList>
            <person name="Nielsen S.K."/>
            <person name="Koch T.L."/>
            <person name="Hauser F."/>
            <person name="Garm A."/>
            <person name="Grimmelikhuijzen C.J."/>
        </authorList>
    </citation>
    <scope>NUCLEOTIDE SEQUENCE</scope>
</reference>
<dbReference type="Pfam" id="PF00001">
    <property type="entry name" value="7tm_1"/>
    <property type="match status" value="1"/>
</dbReference>
<dbReference type="GO" id="GO:0004930">
    <property type="term" value="F:G protein-coupled receptor activity"/>
    <property type="evidence" value="ECO:0007669"/>
    <property type="project" value="UniProtKB-KW"/>
</dbReference>
<dbReference type="InterPro" id="IPR050569">
    <property type="entry name" value="TAAR"/>
</dbReference>
<dbReference type="EMBL" id="MH835296">
    <property type="protein sequence ID" value="QBL02582.1"/>
    <property type="molecule type" value="mRNA"/>
</dbReference>
<feature type="transmembrane region" description="Helical" evidence="9">
    <location>
        <begin position="217"/>
        <end position="241"/>
    </location>
</feature>
<evidence type="ECO:0000256" key="3">
    <source>
        <dbReference type="ARBA" id="ARBA00022692"/>
    </source>
</evidence>
<evidence type="ECO:0000256" key="6">
    <source>
        <dbReference type="ARBA" id="ARBA00023136"/>
    </source>
</evidence>
<accession>A0A481ZMQ0</accession>
<dbReference type="AlphaFoldDB" id="A0A481ZMQ0"/>
<dbReference type="PRINTS" id="PR00237">
    <property type="entry name" value="GPCRRHODOPSN"/>
</dbReference>
<feature type="transmembrane region" description="Helical" evidence="9">
    <location>
        <begin position="261"/>
        <end position="283"/>
    </location>
</feature>
<feature type="transmembrane region" description="Helical" evidence="9">
    <location>
        <begin position="120"/>
        <end position="141"/>
    </location>
</feature>
<feature type="transmembrane region" description="Helical" evidence="9">
    <location>
        <begin position="41"/>
        <end position="62"/>
    </location>
</feature>
<organism evidence="11">
    <name type="scientific">Tripedalia cystophora</name>
    <name type="common">Mangrove box jellyfish</name>
    <dbReference type="NCBI Taxonomy" id="6141"/>
    <lineage>
        <taxon>Eukaryota</taxon>
        <taxon>Metazoa</taxon>
        <taxon>Cnidaria</taxon>
        <taxon>Cubozoa</taxon>
        <taxon>Carybdeida</taxon>
        <taxon>Tripedaliidae</taxon>
        <taxon>Tripedalia</taxon>
    </lineage>
</organism>
<keyword evidence="8" id="KW-0807">Transducer</keyword>
<name>A0A481ZMQ0_TRICY</name>
<evidence type="ECO:0000256" key="9">
    <source>
        <dbReference type="SAM" id="Phobius"/>
    </source>
</evidence>
<keyword evidence="6 9" id="KW-0472">Membrane</keyword>
<proteinExistence type="evidence at transcript level"/>